<dbReference type="AlphaFoldDB" id="A0A5H2XG59"/>
<sequence>NSPPPPSYCSQRRFLGRRRRIRPLLGVAPVLKEPCHPPLSIPTNPSHRNHLCSPENAKIRPNLTQNSRSSISLLRPPIQMNRAIVSNPTVRSEPNLQDKCPIPSKTHRDFRIGNWRSWVLQVRLTRVARGVGYPACRQAPYVALVVPAYGEICDMMCRSRVA</sequence>
<feature type="non-terminal residue" evidence="1">
    <location>
        <position position="1"/>
    </location>
</feature>
<evidence type="ECO:0000313" key="1">
    <source>
        <dbReference type="EMBL" id="BBN67398.1"/>
    </source>
</evidence>
<dbReference type="EMBL" id="AP020403">
    <property type="protein sequence ID" value="BBN67398.1"/>
    <property type="molecule type" value="Genomic_DNA"/>
</dbReference>
<accession>A0A5H2XG59</accession>
<gene>
    <name evidence="1" type="ORF">Prudu_66S000400</name>
</gene>
<protein>
    <submittedName>
        <fullName evidence="1">AP2/B3-like transcriptional factor family protein</fullName>
    </submittedName>
</protein>
<name>A0A5H2XG59_PRUDU</name>
<proteinExistence type="predicted"/>
<reference evidence="1" key="1">
    <citation type="journal article" date="2019" name="Science">
        <title>Mutation of a bHLH transcription factor allowed almond domestication.</title>
        <authorList>
            <person name="Sanchez-Perez R."/>
            <person name="Pavan S."/>
            <person name="Mazzeo R."/>
            <person name="Moldovan C."/>
            <person name="Aiese Cigliano R."/>
            <person name="Del Cueto J."/>
            <person name="Ricciardi F."/>
            <person name="Lotti C."/>
            <person name="Ricciardi L."/>
            <person name="Dicenta F."/>
            <person name="Lopez-Marques R.L."/>
            <person name="Lindberg Moller B."/>
        </authorList>
    </citation>
    <scope>NUCLEOTIDE SEQUENCE</scope>
</reference>
<organism evidence="1">
    <name type="scientific">Prunus dulcis</name>
    <name type="common">Almond</name>
    <name type="synonym">Amygdalus dulcis</name>
    <dbReference type="NCBI Taxonomy" id="3755"/>
    <lineage>
        <taxon>Eukaryota</taxon>
        <taxon>Viridiplantae</taxon>
        <taxon>Streptophyta</taxon>
        <taxon>Embryophyta</taxon>
        <taxon>Tracheophyta</taxon>
        <taxon>Spermatophyta</taxon>
        <taxon>Magnoliopsida</taxon>
        <taxon>eudicotyledons</taxon>
        <taxon>Gunneridae</taxon>
        <taxon>Pentapetalae</taxon>
        <taxon>rosids</taxon>
        <taxon>fabids</taxon>
        <taxon>Rosales</taxon>
        <taxon>Rosaceae</taxon>
        <taxon>Amygdaloideae</taxon>
        <taxon>Amygdaleae</taxon>
        <taxon>Prunus</taxon>
    </lineage>
</organism>